<evidence type="ECO:0000313" key="1">
    <source>
        <dbReference type="EMBL" id="APT44476.1"/>
    </source>
</evidence>
<protein>
    <submittedName>
        <fullName evidence="1">Uncharacterized protein</fullName>
    </submittedName>
</protein>
<accession>A0A1L6ZD83</accession>
<evidence type="ECO:0000313" key="2">
    <source>
        <dbReference type="EMBL" id="APT45359.1"/>
    </source>
</evidence>
<dbReference type="EMBL" id="CP015607">
    <property type="protein sequence ID" value="APT44476.1"/>
    <property type="molecule type" value="Genomic_DNA"/>
</dbReference>
<gene>
    <name evidence="1" type="ORF">BSA145_00165</name>
    <name evidence="2" type="ORF">BSA145_05125</name>
</gene>
<name>A0A1L6ZD83_BACIA</name>
<evidence type="ECO:0000313" key="3">
    <source>
        <dbReference type="Proteomes" id="UP000185426"/>
    </source>
</evidence>
<dbReference type="RefSeq" id="WP_075621294.1">
    <property type="nucleotide sequence ID" value="NZ_CP015607.1"/>
</dbReference>
<organism evidence="1 3">
    <name type="scientific">Bacillus safensis</name>
    <dbReference type="NCBI Taxonomy" id="561879"/>
    <lineage>
        <taxon>Bacteria</taxon>
        <taxon>Bacillati</taxon>
        <taxon>Bacillota</taxon>
        <taxon>Bacilli</taxon>
        <taxon>Bacillales</taxon>
        <taxon>Bacillaceae</taxon>
        <taxon>Bacillus</taxon>
    </lineage>
</organism>
<reference evidence="1 3" key="1">
    <citation type="submission" date="2016-05" db="EMBL/GenBank/DDBJ databases">
        <title>Complete Genome and Methylome Analysis of Psychrotrophic Bacterial Isolates from Antarctic Lake Untersee.</title>
        <authorList>
            <person name="Fomenkov A."/>
            <person name="Akimov V.N."/>
            <person name="Vasilyeva L.V."/>
            <person name="Andersen D."/>
            <person name="Vincze T."/>
            <person name="Roberts R.J."/>
        </authorList>
    </citation>
    <scope>NUCLEOTIDE SEQUENCE [LARGE SCALE GENOMIC DNA]</scope>
    <source>
        <strain evidence="1 3">U14-5</strain>
    </source>
</reference>
<sequence length="64" mass="6980">MEKQNNSTPAATEVDDERMQAEQLLNDIISGNISINEARSVLGLPPLVNPEANLKYIAIQNSSI</sequence>
<dbReference type="EMBL" id="CP015607">
    <property type="protein sequence ID" value="APT45359.1"/>
    <property type="molecule type" value="Genomic_DNA"/>
</dbReference>
<dbReference type="Proteomes" id="UP000185426">
    <property type="component" value="Chromosome"/>
</dbReference>
<dbReference type="AlphaFoldDB" id="A0A1L6ZD83"/>
<proteinExistence type="predicted"/>